<dbReference type="SUPFAM" id="SSF55729">
    <property type="entry name" value="Acyl-CoA N-acyltransferases (Nat)"/>
    <property type="match status" value="1"/>
</dbReference>
<dbReference type="Gene3D" id="3.40.630.30">
    <property type="match status" value="1"/>
</dbReference>
<sequence length="323" mass="38195">MLGIQWERFTYRSRVAQKEIFWHQGMRANDVALFLILLEKIGFECDANYLINLLKPKILAKENKAFTQSELAITTFEKKRHKHGELYLLADSKKNLPLQSKVAGHLTTRLGYRLAMKQNADGRIVSIRISSPKQPRDMRETLTVRCADCGEVWEKGDPDSSYAHRQQHKKKMRYLDPQPHRQYLREMQTEQMPALVTWRSPVWKHREMHSRALAFKREMQYDSFQWAAPGQPRDIEAVGYLVTNDKGAIIGAYCFRERIRRDQSKQWTLDWVWICPKYRRMGFLTKQWKSLKDMFGDFAIEPPVSDSMKRFLEKQKDTHLLSV</sequence>
<dbReference type="KEGG" id="dpf:ON006_05400"/>
<protein>
    <submittedName>
        <fullName evidence="1">Uncharacterized protein</fullName>
    </submittedName>
</protein>
<evidence type="ECO:0000313" key="2">
    <source>
        <dbReference type="Proteomes" id="UP001164653"/>
    </source>
</evidence>
<evidence type="ECO:0000313" key="1">
    <source>
        <dbReference type="EMBL" id="WAC13393.1"/>
    </source>
</evidence>
<dbReference type="InterPro" id="IPR016181">
    <property type="entry name" value="Acyl_CoA_acyltransferase"/>
</dbReference>
<proteinExistence type="predicted"/>
<accession>A0A9E8NDN7</accession>
<dbReference type="EMBL" id="CP112998">
    <property type="protein sequence ID" value="WAC13393.1"/>
    <property type="molecule type" value="Genomic_DNA"/>
</dbReference>
<dbReference type="AlphaFoldDB" id="A0A9E8NDN7"/>
<organism evidence="1 2">
    <name type="scientific">Dyadobacter pollutisoli</name>
    <dbReference type="NCBI Taxonomy" id="2910158"/>
    <lineage>
        <taxon>Bacteria</taxon>
        <taxon>Pseudomonadati</taxon>
        <taxon>Bacteroidota</taxon>
        <taxon>Cytophagia</taxon>
        <taxon>Cytophagales</taxon>
        <taxon>Spirosomataceae</taxon>
        <taxon>Dyadobacter</taxon>
    </lineage>
</organism>
<reference evidence="1" key="1">
    <citation type="submission" date="2022-11" db="EMBL/GenBank/DDBJ databases">
        <title>Dyadobacter pollutisoli sp. nov., isolated from plastic dumped soil.</title>
        <authorList>
            <person name="Kim J.M."/>
            <person name="Kim K.R."/>
            <person name="Lee J.K."/>
            <person name="Hao L."/>
            <person name="Jeon C.O."/>
        </authorList>
    </citation>
    <scope>NUCLEOTIDE SEQUENCE</scope>
    <source>
        <strain evidence="1">U1</strain>
    </source>
</reference>
<dbReference type="RefSeq" id="WP_244819496.1">
    <property type="nucleotide sequence ID" value="NZ_CP112998.1"/>
</dbReference>
<dbReference type="Proteomes" id="UP001164653">
    <property type="component" value="Chromosome"/>
</dbReference>
<keyword evidence="2" id="KW-1185">Reference proteome</keyword>
<name>A0A9E8NDN7_9BACT</name>
<gene>
    <name evidence="1" type="ORF">ON006_05400</name>
</gene>